<dbReference type="InterPro" id="IPR008327">
    <property type="entry name" value="Sig_transdc_resp-reg_antiterm"/>
</dbReference>
<gene>
    <name evidence="2" type="ORF">J2S76_002831</name>
</gene>
<dbReference type="PIRSF" id="PIRSF036382">
    <property type="entry name" value="RR_antiterm"/>
    <property type="match status" value="1"/>
</dbReference>
<feature type="domain" description="ANTAR" evidence="1">
    <location>
        <begin position="128"/>
        <end position="189"/>
    </location>
</feature>
<comment type="caution">
    <text evidence="2">The sequence shown here is derived from an EMBL/GenBank/DDBJ whole genome shotgun (WGS) entry which is preliminary data.</text>
</comment>
<evidence type="ECO:0000313" key="3">
    <source>
        <dbReference type="Proteomes" id="UP001238467"/>
    </source>
</evidence>
<dbReference type="EMBL" id="JAUSUH010000006">
    <property type="protein sequence ID" value="MDQ0348400.1"/>
    <property type="molecule type" value="Genomic_DNA"/>
</dbReference>
<sequence>MAMQVLKDLRGLRVSVIHPPDEERPSLIEHLRRIGCTVETVWPVPAEWPLGADVVLLAIEPDARADIKALLKGDPARRPTLIAVVGYENPATLQIVLEAGAVAVVERPIRPFGLLTHLTIARTLWLEREEARKRVARLEHKLAGLQTVQRAKSILMENLGLSEEDAYQSLRRQAMAKRMPLEDMAASLIHASELLQMSPRSRDARAGPPAGS</sequence>
<dbReference type="Pfam" id="PF21332">
    <property type="entry name" value="AmiR_N"/>
    <property type="match status" value="1"/>
</dbReference>
<evidence type="ECO:0000259" key="1">
    <source>
        <dbReference type="PROSITE" id="PS50921"/>
    </source>
</evidence>
<accession>A0ABU0DJF2</accession>
<dbReference type="Gene3D" id="1.10.10.10">
    <property type="entry name" value="Winged helix-like DNA-binding domain superfamily/Winged helix DNA-binding domain"/>
    <property type="match status" value="1"/>
</dbReference>
<dbReference type="InterPro" id="IPR049021">
    <property type="entry name" value="AmiR_N"/>
</dbReference>
<dbReference type="Proteomes" id="UP001238467">
    <property type="component" value="Unassembled WGS sequence"/>
</dbReference>
<dbReference type="InterPro" id="IPR005561">
    <property type="entry name" value="ANTAR"/>
</dbReference>
<dbReference type="SUPFAM" id="SSF52172">
    <property type="entry name" value="CheY-like"/>
    <property type="match status" value="1"/>
</dbReference>
<dbReference type="RefSeq" id="WP_307061192.1">
    <property type="nucleotide sequence ID" value="NZ_JAUSUH010000006.1"/>
</dbReference>
<dbReference type="SMART" id="SM01012">
    <property type="entry name" value="ANTAR"/>
    <property type="match status" value="1"/>
</dbReference>
<dbReference type="Gene3D" id="3.40.50.2300">
    <property type="match status" value="1"/>
</dbReference>
<proteinExistence type="predicted"/>
<dbReference type="PROSITE" id="PS50921">
    <property type="entry name" value="ANTAR"/>
    <property type="match status" value="1"/>
</dbReference>
<reference evidence="2 3" key="1">
    <citation type="submission" date="2023-07" db="EMBL/GenBank/DDBJ databases">
        <title>Genomic Encyclopedia of Type Strains, Phase IV (KMG-IV): sequencing the most valuable type-strain genomes for metagenomic binning, comparative biology and taxonomic classification.</title>
        <authorList>
            <person name="Goeker M."/>
        </authorList>
    </citation>
    <scope>NUCLEOTIDE SEQUENCE [LARGE SCALE GENOMIC DNA]</scope>
    <source>
        <strain evidence="2 3">DSM 1277</strain>
    </source>
</reference>
<keyword evidence="3" id="KW-1185">Reference proteome</keyword>
<name>A0ABU0DJF2_9HYPH</name>
<dbReference type="InterPro" id="IPR011006">
    <property type="entry name" value="CheY-like_superfamily"/>
</dbReference>
<dbReference type="InterPro" id="IPR036388">
    <property type="entry name" value="WH-like_DNA-bd_sf"/>
</dbReference>
<protein>
    <submittedName>
        <fullName evidence="2">AmiR/NasT family two-component response regulator</fullName>
    </submittedName>
</protein>
<organism evidence="2 3">
    <name type="scientific">Ancylobacter vacuolatus</name>
    <dbReference type="NCBI Taxonomy" id="223389"/>
    <lineage>
        <taxon>Bacteria</taxon>
        <taxon>Pseudomonadati</taxon>
        <taxon>Pseudomonadota</taxon>
        <taxon>Alphaproteobacteria</taxon>
        <taxon>Hyphomicrobiales</taxon>
        <taxon>Xanthobacteraceae</taxon>
        <taxon>Ancylobacter</taxon>
    </lineage>
</organism>
<dbReference type="Pfam" id="PF03861">
    <property type="entry name" value="ANTAR"/>
    <property type="match status" value="1"/>
</dbReference>
<evidence type="ECO:0000313" key="2">
    <source>
        <dbReference type="EMBL" id="MDQ0348400.1"/>
    </source>
</evidence>